<evidence type="ECO:0000313" key="2">
    <source>
        <dbReference type="Proteomes" id="UP000272627"/>
    </source>
</evidence>
<dbReference type="GO" id="GO:0016740">
    <property type="term" value="F:transferase activity"/>
    <property type="evidence" value="ECO:0007669"/>
    <property type="project" value="UniProtKB-KW"/>
</dbReference>
<name>A0A3M3AEH5_PSEA0</name>
<proteinExistence type="predicted"/>
<protein>
    <submittedName>
        <fullName evidence="1">Glycosyl transferase, group 1 protein</fullName>
    </submittedName>
</protein>
<comment type="caution">
    <text evidence="1">The sequence shown here is derived from an EMBL/GenBank/DDBJ whole genome shotgun (WGS) entry which is preliminary data.</text>
</comment>
<dbReference type="AlphaFoldDB" id="A0A3M3AEH5"/>
<dbReference type="EMBL" id="RBOA01000305">
    <property type="protein sequence ID" value="RML98822.1"/>
    <property type="molecule type" value="Genomic_DNA"/>
</dbReference>
<gene>
    <name evidence="1" type="ORF">ALQ86_05477</name>
</gene>
<keyword evidence="1" id="KW-0808">Transferase</keyword>
<dbReference type="Proteomes" id="UP000272627">
    <property type="component" value="Unassembled WGS sequence"/>
</dbReference>
<sequence length="48" mass="5817">MDQLSAMRIREQFQKRFSARQMAENYVHAYQSLIDRSSSKSRHRKKQS</sequence>
<reference evidence="1 2" key="1">
    <citation type="submission" date="2018-08" db="EMBL/GenBank/DDBJ databases">
        <title>Recombination of ecologically and evolutionarily significant loci maintains genetic cohesion in the Pseudomonas syringae species complex.</title>
        <authorList>
            <person name="Dillon M."/>
            <person name="Thakur S."/>
            <person name="Almeida R.N.D."/>
            <person name="Weir B.S."/>
            <person name="Guttman D.S."/>
        </authorList>
    </citation>
    <scope>NUCLEOTIDE SEQUENCE [LARGE SCALE GENOMIC DNA]</scope>
    <source>
        <strain evidence="1 2">ICMP 8636</strain>
    </source>
</reference>
<evidence type="ECO:0000313" key="1">
    <source>
        <dbReference type="EMBL" id="RML98822.1"/>
    </source>
</evidence>
<organism evidence="1 2">
    <name type="scientific">Pseudomonas amygdali pv. eriobotryae</name>
    <dbReference type="NCBI Taxonomy" id="129137"/>
    <lineage>
        <taxon>Bacteria</taxon>
        <taxon>Pseudomonadati</taxon>
        <taxon>Pseudomonadota</taxon>
        <taxon>Gammaproteobacteria</taxon>
        <taxon>Pseudomonadales</taxon>
        <taxon>Pseudomonadaceae</taxon>
        <taxon>Pseudomonas</taxon>
        <taxon>Pseudomonas amygdali</taxon>
    </lineage>
</organism>
<accession>A0A3M3AEH5</accession>